<feature type="active site" description="Proton donor/acceptor" evidence="3">
    <location>
        <position position="139"/>
    </location>
</feature>
<feature type="active site" description="Schiff-base intermediate with substrate" evidence="3">
    <location>
        <position position="169"/>
    </location>
</feature>
<evidence type="ECO:0000256" key="2">
    <source>
        <dbReference type="PIRNR" id="PIRNR001365"/>
    </source>
</evidence>
<organism evidence="5 6">
    <name type="scientific">Agrobacterium bohemicum</name>
    <dbReference type="NCBI Taxonomy" id="2052828"/>
    <lineage>
        <taxon>Bacteria</taxon>
        <taxon>Pseudomonadati</taxon>
        <taxon>Pseudomonadota</taxon>
        <taxon>Alphaproteobacteria</taxon>
        <taxon>Hyphomicrobiales</taxon>
        <taxon>Rhizobiaceae</taxon>
        <taxon>Rhizobium/Agrobacterium group</taxon>
        <taxon>Agrobacterium</taxon>
    </lineage>
</organism>
<dbReference type="STRING" id="2052828.ATO67_10305"/>
<dbReference type="Proteomes" id="UP000070498">
    <property type="component" value="Unassembled WGS sequence"/>
</dbReference>
<comment type="similarity">
    <text evidence="2">Belongs to the DapA family.</text>
</comment>
<gene>
    <name evidence="5" type="ORF">ATO67_10305</name>
</gene>
<dbReference type="PANTHER" id="PTHR12128:SF67">
    <property type="entry name" value="BLR3884 PROTEIN"/>
    <property type="match status" value="1"/>
</dbReference>
<dbReference type="Gene3D" id="3.20.20.70">
    <property type="entry name" value="Aldolase class I"/>
    <property type="match status" value="1"/>
</dbReference>
<reference evidence="5 6" key="1">
    <citation type="submission" date="2015-11" db="EMBL/GenBank/DDBJ databases">
        <title>Draft genome sequence of Agrobacterium sp. R89-1.</title>
        <authorList>
            <person name="Zahradnik J."/>
            <person name="Kyslikova E."/>
            <person name="Palyzova A."/>
            <person name="Kyslik P."/>
        </authorList>
    </citation>
    <scope>NUCLEOTIDE SEQUENCE [LARGE SCALE GENOMIC DNA]</scope>
    <source>
        <strain evidence="5 6">R89-1</strain>
    </source>
</reference>
<keyword evidence="6" id="KW-1185">Reference proteome</keyword>
<protein>
    <submittedName>
        <fullName evidence="5">Dihydrodipicolinate synthase</fullName>
    </submittedName>
</protein>
<dbReference type="SMART" id="SM01130">
    <property type="entry name" value="DHDPS"/>
    <property type="match status" value="1"/>
</dbReference>
<dbReference type="Pfam" id="PF00701">
    <property type="entry name" value="DHDPS"/>
    <property type="match status" value="1"/>
</dbReference>
<dbReference type="PIRSF" id="PIRSF001365">
    <property type="entry name" value="DHDPS"/>
    <property type="match status" value="1"/>
</dbReference>
<dbReference type="SUPFAM" id="SSF51569">
    <property type="entry name" value="Aldolase"/>
    <property type="match status" value="1"/>
</dbReference>
<sequence length="294" mass="31311">MTGKFGLSAALTTPFAQDGSIDFPTMITQAKRSLAAGCNSVTVFGTTGEGSTIGNRERAEVLSACLDAGLDAKFLVAGVLVDSAQDAADQAGAALDAGARNILLAPPSYFKNVTDDGLFEWFSSVFQQLGDKARDILVYNIPSVTMVALSVELIGRLRHAFPGIVTGVKDSSGDWPYTQRLLAEHRDLIILIGDERHLAQGVRLGGQGAISGCANFLPSEIRAMAVDGVEDKRIEDLVVELLKYPVTPAVKVLVSHVTGEKIWHSVRPPLVSISAENRTKLVAAFESLFRSQAA</sequence>
<evidence type="ECO:0000256" key="1">
    <source>
        <dbReference type="ARBA" id="ARBA00023239"/>
    </source>
</evidence>
<dbReference type="PRINTS" id="PR00146">
    <property type="entry name" value="DHPICSNTHASE"/>
</dbReference>
<evidence type="ECO:0000256" key="3">
    <source>
        <dbReference type="PIRSR" id="PIRSR001365-1"/>
    </source>
</evidence>
<evidence type="ECO:0000313" key="6">
    <source>
        <dbReference type="Proteomes" id="UP000070498"/>
    </source>
</evidence>
<dbReference type="InterPro" id="IPR013785">
    <property type="entry name" value="Aldolase_TIM"/>
</dbReference>
<name>A0A135P0U7_9HYPH</name>
<dbReference type="EMBL" id="LNUW01000035">
    <property type="protein sequence ID" value="KXG85009.1"/>
    <property type="molecule type" value="Genomic_DNA"/>
</dbReference>
<dbReference type="AlphaFoldDB" id="A0A135P0U7"/>
<keyword evidence="1 2" id="KW-0456">Lyase</keyword>
<feature type="binding site" evidence="4">
    <location>
        <position position="47"/>
    </location>
    <ligand>
        <name>pyruvate</name>
        <dbReference type="ChEBI" id="CHEBI:15361"/>
    </ligand>
</feature>
<dbReference type="RefSeq" id="WP_067647992.1">
    <property type="nucleotide sequence ID" value="NZ_KQ961027.1"/>
</dbReference>
<comment type="caution">
    <text evidence="5">The sequence shown here is derived from an EMBL/GenBank/DDBJ whole genome shotgun (WGS) entry which is preliminary data.</text>
</comment>
<dbReference type="CDD" id="cd00408">
    <property type="entry name" value="DHDPS-like"/>
    <property type="match status" value="1"/>
</dbReference>
<evidence type="ECO:0000313" key="5">
    <source>
        <dbReference type="EMBL" id="KXG85009.1"/>
    </source>
</evidence>
<dbReference type="GO" id="GO:0008840">
    <property type="term" value="F:4-hydroxy-tetrahydrodipicolinate synthase activity"/>
    <property type="evidence" value="ECO:0007669"/>
    <property type="project" value="TreeGrafter"/>
</dbReference>
<accession>A0A135P0U7</accession>
<evidence type="ECO:0000256" key="4">
    <source>
        <dbReference type="PIRSR" id="PIRSR001365-2"/>
    </source>
</evidence>
<feature type="binding site" evidence="4">
    <location>
        <position position="210"/>
    </location>
    <ligand>
        <name>pyruvate</name>
        <dbReference type="ChEBI" id="CHEBI:15361"/>
    </ligand>
</feature>
<dbReference type="InterPro" id="IPR002220">
    <property type="entry name" value="DapA-like"/>
</dbReference>
<proteinExistence type="inferred from homology"/>
<dbReference type="PANTHER" id="PTHR12128">
    <property type="entry name" value="DIHYDRODIPICOLINATE SYNTHASE"/>
    <property type="match status" value="1"/>
</dbReference>